<sequence length="324" mass="34934">MDLLHGMRVFVTVVETGGFASAASALGLTRPHVTLAIRRLEETVGARLLHRTTRSMSLTAEGGLFLDRSRRLLTDADDARSLFGGGAARGGLRVDLPVALAKALVAPRLGEFIRRYPEIRLSLGVSDATVDLVAAGVDCAVRLGELSDSSLVGKRIASLAMVTCAAPAYLEEHGTPTTVEDLQAHRAVSYCHGSERRVMEWRVRCAGEERTLRMRDAVLVNDTDAFLACGLAGVGLMQALGITVAPHLKTGALSEILNSYRPSARSVWVLHPSRRLPSPQLQAFVDWLTEIMSEASSSWVSRDGGADRRRGDWSRSVDGGAYSE</sequence>
<dbReference type="PROSITE" id="PS50931">
    <property type="entry name" value="HTH_LYSR"/>
    <property type="match status" value="1"/>
</dbReference>
<dbReference type="Pfam" id="PF00126">
    <property type="entry name" value="HTH_1"/>
    <property type="match status" value="1"/>
</dbReference>
<feature type="domain" description="HTH lysR-type" evidence="6">
    <location>
        <begin position="1"/>
        <end position="59"/>
    </location>
</feature>
<dbReference type="InterPro" id="IPR000847">
    <property type="entry name" value="LysR_HTH_N"/>
</dbReference>
<reference evidence="7 8" key="1">
    <citation type="submission" date="2019-05" db="EMBL/GenBank/DDBJ databases">
        <authorList>
            <person name="Pankratov T."/>
            <person name="Grouzdev D."/>
        </authorList>
    </citation>
    <scope>NUCLEOTIDE SEQUENCE [LARGE SCALE GENOMIC DNA]</scope>
    <source>
        <strain evidence="7 8">KEBCLARHB70R</strain>
    </source>
</reference>
<comment type="caution">
    <text evidence="7">The sequence shown here is derived from an EMBL/GenBank/DDBJ whole genome shotgun (WGS) entry which is preliminary data.</text>
</comment>
<protein>
    <submittedName>
        <fullName evidence="7">LysR family transcriptional regulator</fullName>
    </submittedName>
</protein>
<evidence type="ECO:0000313" key="8">
    <source>
        <dbReference type="Proteomes" id="UP000305654"/>
    </source>
</evidence>
<dbReference type="OrthoDB" id="9813056at2"/>
<dbReference type="GO" id="GO:0003700">
    <property type="term" value="F:DNA-binding transcription factor activity"/>
    <property type="evidence" value="ECO:0007669"/>
    <property type="project" value="InterPro"/>
</dbReference>
<gene>
    <name evidence="7" type="ORF">FE263_20430</name>
</gene>
<dbReference type="FunFam" id="1.10.10.10:FF:000001">
    <property type="entry name" value="LysR family transcriptional regulator"/>
    <property type="match status" value="1"/>
</dbReference>
<dbReference type="AlphaFoldDB" id="A0A5R9J592"/>
<evidence type="ECO:0000256" key="3">
    <source>
        <dbReference type="ARBA" id="ARBA00023125"/>
    </source>
</evidence>
<evidence type="ECO:0000256" key="1">
    <source>
        <dbReference type="ARBA" id="ARBA00009437"/>
    </source>
</evidence>
<organism evidence="7 8">
    <name type="scientific">Lichenicoccus roseus</name>
    <dbReference type="NCBI Taxonomy" id="2683649"/>
    <lineage>
        <taxon>Bacteria</taxon>
        <taxon>Pseudomonadati</taxon>
        <taxon>Pseudomonadota</taxon>
        <taxon>Alphaproteobacteria</taxon>
        <taxon>Acetobacterales</taxon>
        <taxon>Acetobacteraceae</taxon>
        <taxon>Lichenicoccus</taxon>
    </lineage>
</organism>
<dbReference type="Gene3D" id="3.40.190.290">
    <property type="match status" value="1"/>
</dbReference>
<feature type="region of interest" description="Disordered" evidence="5">
    <location>
        <begin position="300"/>
        <end position="324"/>
    </location>
</feature>
<keyword evidence="3" id="KW-0238">DNA-binding</keyword>
<keyword evidence="2" id="KW-0805">Transcription regulation</keyword>
<dbReference type="InterPro" id="IPR036390">
    <property type="entry name" value="WH_DNA-bd_sf"/>
</dbReference>
<evidence type="ECO:0000313" key="7">
    <source>
        <dbReference type="EMBL" id="TLU70781.1"/>
    </source>
</evidence>
<accession>A0A5R9J592</accession>
<evidence type="ECO:0000259" key="6">
    <source>
        <dbReference type="PROSITE" id="PS50931"/>
    </source>
</evidence>
<comment type="similarity">
    <text evidence="1">Belongs to the LysR transcriptional regulatory family.</text>
</comment>
<feature type="compositionally biased region" description="Basic and acidic residues" evidence="5">
    <location>
        <begin position="304"/>
        <end position="315"/>
    </location>
</feature>
<dbReference type="EMBL" id="VCDI01000011">
    <property type="protein sequence ID" value="TLU70781.1"/>
    <property type="molecule type" value="Genomic_DNA"/>
</dbReference>
<dbReference type="InterPro" id="IPR005119">
    <property type="entry name" value="LysR_subst-bd"/>
</dbReference>
<name>A0A5R9J592_9PROT</name>
<dbReference type="GO" id="GO:0043565">
    <property type="term" value="F:sequence-specific DNA binding"/>
    <property type="evidence" value="ECO:0007669"/>
    <property type="project" value="TreeGrafter"/>
</dbReference>
<dbReference type="Proteomes" id="UP000305654">
    <property type="component" value="Unassembled WGS sequence"/>
</dbReference>
<dbReference type="InterPro" id="IPR036388">
    <property type="entry name" value="WH-like_DNA-bd_sf"/>
</dbReference>
<dbReference type="CDD" id="cd08472">
    <property type="entry name" value="PBP2_CrgA_like_3"/>
    <property type="match status" value="1"/>
</dbReference>
<keyword evidence="8" id="KW-1185">Reference proteome</keyword>
<dbReference type="PANTHER" id="PTHR30537:SF72">
    <property type="entry name" value="LYSR FAMILY TRANSCRIPTIONAL REGULATOR"/>
    <property type="match status" value="1"/>
</dbReference>
<evidence type="ECO:0000256" key="5">
    <source>
        <dbReference type="SAM" id="MobiDB-lite"/>
    </source>
</evidence>
<dbReference type="Gene3D" id="1.10.10.10">
    <property type="entry name" value="Winged helix-like DNA-binding domain superfamily/Winged helix DNA-binding domain"/>
    <property type="match status" value="1"/>
</dbReference>
<dbReference type="PANTHER" id="PTHR30537">
    <property type="entry name" value="HTH-TYPE TRANSCRIPTIONAL REGULATOR"/>
    <property type="match status" value="1"/>
</dbReference>
<dbReference type="Pfam" id="PF03466">
    <property type="entry name" value="LysR_substrate"/>
    <property type="match status" value="1"/>
</dbReference>
<keyword evidence="4" id="KW-0804">Transcription</keyword>
<dbReference type="SUPFAM" id="SSF53850">
    <property type="entry name" value="Periplasmic binding protein-like II"/>
    <property type="match status" value="1"/>
</dbReference>
<dbReference type="InterPro" id="IPR058163">
    <property type="entry name" value="LysR-type_TF_proteobact-type"/>
</dbReference>
<evidence type="ECO:0000256" key="2">
    <source>
        <dbReference type="ARBA" id="ARBA00023015"/>
    </source>
</evidence>
<dbReference type="SUPFAM" id="SSF46785">
    <property type="entry name" value="Winged helix' DNA-binding domain"/>
    <property type="match status" value="1"/>
</dbReference>
<proteinExistence type="inferred from homology"/>
<dbReference type="GO" id="GO:0006351">
    <property type="term" value="P:DNA-templated transcription"/>
    <property type="evidence" value="ECO:0007669"/>
    <property type="project" value="TreeGrafter"/>
</dbReference>
<evidence type="ECO:0000256" key="4">
    <source>
        <dbReference type="ARBA" id="ARBA00023163"/>
    </source>
</evidence>